<organism evidence="1">
    <name type="scientific">Rhizophora mucronata</name>
    <name type="common">Asiatic mangrove</name>
    <dbReference type="NCBI Taxonomy" id="61149"/>
    <lineage>
        <taxon>Eukaryota</taxon>
        <taxon>Viridiplantae</taxon>
        <taxon>Streptophyta</taxon>
        <taxon>Embryophyta</taxon>
        <taxon>Tracheophyta</taxon>
        <taxon>Spermatophyta</taxon>
        <taxon>Magnoliopsida</taxon>
        <taxon>eudicotyledons</taxon>
        <taxon>Gunneridae</taxon>
        <taxon>Pentapetalae</taxon>
        <taxon>rosids</taxon>
        <taxon>fabids</taxon>
        <taxon>Malpighiales</taxon>
        <taxon>Rhizophoraceae</taxon>
        <taxon>Rhizophora</taxon>
    </lineage>
</organism>
<evidence type="ECO:0000313" key="1">
    <source>
        <dbReference type="EMBL" id="MBX16605.1"/>
    </source>
</evidence>
<sequence length="61" mass="6867">MEVAERGYRRSDIDPSCSLERCPQACKLHKSTAVTVTVATPKKQFFFFFFPPQPSSSSIPN</sequence>
<name>A0A2P2LF54_RHIMU</name>
<proteinExistence type="predicted"/>
<dbReference type="AlphaFoldDB" id="A0A2P2LF54"/>
<dbReference type="EMBL" id="GGEC01036121">
    <property type="protein sequence ID" value="MBX16605.1"/>
    <property type="molecule type" value="Transcribed_RNA"/>
</dbReference>
<accession>A0A2P2LF54</accession>
<reference evidence="1" key="1">
    <citation type="submission" date="2018-02" db="EMBL/GenBank/DDBJ databases">
        <title>Rhizophora mucronata_Transcriptome.</title>
        <authorList>
            <person name="Meera S.P."/>
            <person name="Sreeshan A."/>
            <person name="Augustine A."/>
        </authorList>
    </citation>
    <scope>NUCLEOTIDE SEQUENCE</scope>
    <source>
        <tissue evidence="1">Leaf</tissue>
    </source>
</reference>
<protein>
    <submittedName>
        <fullName evidence="1">Uncharacterized protein</fullName>
    </submittedName>
</protein>